<dbReference type="Gene3D" id="3.30.310.280">
    <property type="match status" value="1"/>
</dbReference>
<evidence type="ECO:0000313" key="4">
    <source>
        <dbReference type="EMBL" id="GLR12221.1"/>
    </source>
</evidence>
<dbReference type="PANTHER" id="PTHR34384">
    <property type="entry name" value="L-2,3-DIAMINOPROPANOATE--CITRATE LIGASE"/>
    <property type="match status" value="1"/>
</dbReference>
<reference evidence="5" key="1">
    <citation type="journal article" date="2019" name="Int. J. Syst. Evol. Microbiol.">
        <title>The Global Catalogue of Microorganisms (GCM) 10K type strain sequencing project: providing services to taxonomists for standard genome sequencing and annotation.</title>
        <authorList>
            <consortium name="The Broad Institute Genomics Platform"/>
            <consortium name="The Broad Institute Genome Sequencing Center for Infectious Disease"/>
            <person name="Wu L."/>
            <person name="Ma J."/>
        </authorList>
    </citation>
    <scope>NUCLEOTIDE SEQUENCE [LARGE SCALE GENOMIC DNA]</scope>
    <source>
        <strain evidence="5">NBRC 110044</strain>
    </source>
</reference>
<comment type="caution">
    <text evidence="4">The sequence shown here is derived from an EMBL/GenBank/DDBJ whole genome shotgun (WGS) entry which is preliminary data.</text>
</comment>
<sequence length="605" mass="66118">MVISHPTVAQGYPGLHSPALWHRANVRLIEKALSELSYEGLVTAESQPDSVSGDSVFTLASKAGGYRWRGHFNLWDQIVVAPGSVRQLADDQPVVDAISLLADVLAPLAIPPVTLANYLRETLNTLAADTQMLAAREGLSAADWLALPADRLQRLLDGHPKAVPSKGRVGWGFTENLRYGPEQGGGFQLHWLAVSRTLAQPVCAPGWDAARLLAASCDAAERVRLHQLLAAAAPRAEDYWLLPVHPWQWQAMIATQFAGLINAGLLIPLGEAGDRYTPQQSLRTLNNVDRPSEPNLKLPLTLLNTSAYRGLPARYLAITPALSDWLQRLLAADALLQHCQCDALAEPAAAFVAHPLYHGLEGVPYQFDEMLGAVWRESTESRCGMGESILMAAVLQQADDQGQPLVVELIRASGLSAEEWLVRLFDLAVVPLYHLQARYGLGFIAHGQNLMLRFANHAPAGILLKDYQGDLFRTEAEWAQPEGLDPAVWAALPTMPSHYLVHNLWTGLFASVFRFMAPLLEGSGLLQERRFYALLSQRLRHYQAGHTALAARFAELDLFNPSMPRLSLNRARFAAGYGDTASRPIHALGPALNNPLLIGDTLATA</sequence>
<dbReference type="EMBL" id="BSOG01000001">
    <property type="protein sequence ID" value="GLR12221.1"/>
    <property type="molecule type" value="Genomic_DNA"/>
</dbReference>
<accession>A0ABQ5YCD8</accession>
<dbReference type="InterPro" id="IPR022770">
    <property type="entry name" value="IucA/IucC-like_C"/>
</dbReference>
<evidence type="ECO:0000313" key="5">
    <source>
        <dbReference type="Proteomes" id="UP001156706"/>
    </source>
</evidence>
<dbReference type="InterPro" id="IPR007310">
    <property type="entry name" value="Aerobactin_biosyn_IucA/IucC_N"/>
</dbReference>
<gene>
    <name evidence="4" type="primary">iucC</name>
    <name evidence="4" type="ORF">GCM10007907_10110</name>
</gene>
<feature type="domain" description="Aerobactin siderophore biosynthesis IucA/IucC N-terminal" evidence="2">
    <location>
        <begin position="153"/>
        <end position="395"/>
    </location>
</feature>
<dbReference type="Gene3D" id="6.10.250.3370">
    <property type="match status" value="1"/>
</dbReference>
<comment type="pathway">
    <text evidence="1">Siderophore biosynthesis.</text>
</comment>
<organism evidence="4 5">
    <name type="scientific">Chitinimonas prasina</name>
    <dbReference type="NCBI Taxonomy" id="1434937"/>
    <lineage>
        <taxon>Bacteria</taxon>
        <taxon>Pseudomonadati</taxon>
        <taxon>Pseudomonadota</taxon>
        <taxon>Betaproteobacteria</taxon>
        <taxon>Neisseriales</taxon>
        <taxon>Chitinibacteraceae</taxon>
        <taxon>Chitinimonas</taxon>
    </lineage>
</organism>
<keyword evidence="5" id="KW-1185">Reference proteome</keyword>
<dbReference type="Pfam" id="PF04183">
    <property type="entry name" value="IucA_IucC"/>
    <property type="match status" value="1"/>
</dbReference>
<evidence type="ECO:0000259" key="3">
    <source>
        <dbReference type="Pfam" id="PF06276"/>
    </source>
</evidence>
<name>A0ABQ5YCD8_9NEIS</name>
<evidence type="ECO:0000259" key="2">
    <source>
        <dbReference type="Pfam" id="PF04183"/>
    </source>
</evidence>
<evidence type="ECO:0000256" key="1">
    <source>
        <dbReference type="ARBA" id="ARBA00004924"/>
    </source>
</evidence>
<feature type="domain" description="Aerobactin siderophore biosynthesis IucA/IucC-like C-terminal" evidence="3">
    <location>
        <begin position="418"/>
        <end position="575"/>
    </location>
</feature>
<dbReference type="PANTHER" id="PTHR34384:SF6">
    <property type="entry name" value="STAPHYLOFERRIN B SYNTHASE"/>
    <property type="match status" value="1"/>
</dbReference>
<dbReference type="InterPro" id="IPR037455">
    <property type="entry name" value="LucA/IucC-like"/>
</dbReference>
<dbReference type="RefSeq" id="WP_284195352.1">
    <property type="nucleotide sequence ID" value="NZ_BSOG01000001.1"/>
</dbReference>
<dbReference type="Gene3D" id="1.10.510.40">
    <property type="match status" value="1"/>
</dbReference>
<dbReference type="Proteomes" id="UP001156706">
    <property type="component" value="Unassembled WGS sequence"/>
</dbReference>
<proteinExistence type="predicted"/>
<protein>
    <submittedName>
        <fullName evidence="4">Aerobactin synthase IucC</fullName>
    </submittedName>
</protein>
<dbReference type="Pfam" id="PF06276">
    <property type="entry name" value="FhuF"/>
    <property type="match status" value="1"/>
</dbReference>